<feature type="signal peptide" evidence="1">
    <location>
        <begin position="1"/>
        <end position="27"/>
    </location>
</feature>
<gene>
    <name evidence="2" type="ORF">EC1118_1A20_0683g</name>
</gene>
<reference evidence="2 3" key="1">
    <citation type="journal article" date="2009" name="Proc. Natl. Acad. Sci. U.S.A.">
        <title>Eukaryote-to-eukaryote gene transfer events revealed by the genome sequence of the wine yeast Saccharomyces cerevisiae EC1118.</title>
        <authorList>
            <person name="Novo M."/>
            <person name="Bigey F."/>
            <person name="Beyne E."/>
            <person name="Galeote V."/>
            <person name="Gavory F."/>
            <person name="Mallet S."/>
            <person name="Cambot B."/>
            <person name="Legras J.L."/>
            <person name="Wincker P."/>
            <person name="Casaregola S."/>
            <person name="Dequin S."/>
        </authorList>
    </citation>
    <scope>NUCLEOTIDE SEQUENCE [LARGE SCALE GENOMIC DNA]</scope>
    <source>
        <strain evidence="3">Lalvin EC1118 / Prise de mousse</strain>
    </source>
</reference>
<evidence type="ECO:0000256" key="1">
    <source>
        <dbReference type="SAM" id="SignalP"/>
    </source>
</evidence>
<organism evidence="2 3">
    <name type="scientific">Saccharomyces cerevisiae (strain Lalvin EC1118 / Prise de mousse)</name>
    <name type="common">Baker's yeast</name>
    <dbReference type="NCBI Taxonomy" id="643680"/>
    <lineage>
        <taxon>Eukaryota</taxon>
        <taxon>Fungi</taxon>
        <taxon>Dikarya</taxon>
        <taxon>Ascomycota</taxon>
        <taxon>Saccharomycotina</taxon>
        <taxon>Saccharomycetes</taxon>
        <taxon>Saccharomycetales</taxon>
        <taxon>Saccharomycetaceae</taxon>
        <taxon>Saccharomyces</taxon>
    </lineage>
</organism>
<accession>C8Z3L3</accession>
<dbReference type="EMBL" id="FN393058">
    <property type="protein sequence ID" value="CAY77637.1"/>
    <property type="molecule type" value="Genomic_DNA"/>
</dbReference>
<name>C8Z3L3_YEAS8</name>
<protein>
    <submittedName>
        <fullName evidence="2">EC1118_1A20_0683p</fullName>
    </submittedName>
</protein>
<evidence type="ECO:0000313" key="3">
    <source>
        <dbReference type="Proteomes" id="UP000000286"/>
    </source>
</evidence>
<dbReference type="Proteomes" id="UP000000286">
    <property type="component" value="Chromosome I"/>
</dbReference>
<keyword evidence="1" id="KW-0732">Signal</keyword>
<evidence type="ECO:0000313" key="2">
    <source>
        <dbReference type="EMBL" id="CAY77637.1"/>
    </source>
</evidence>
<sequence length="104" mass="11223">MVSSFFMASTLLAISSCFNSSISRAKGYNDSLESESLEFDVVDVVDVVAAEGTAPAVVDLAPDIFRSFLTTQLFFDNQIPVVIVVEISSTLVLLLSAFLRNLVP</sequence>
<proteinExistence type="predicted"/>
<dbReference type="HOGENOM" id="CLU_2251604_0_0_1"/>
<feature type="chain" id="PRO_5002994907" evidence="1">
    <location>
        <begin position="28"/>
        <end position="104"/>
    </location>
</feature>
<dbReference type="AlphaFoldDB" id="C8Z3L3"/>